<dbReference type="Pfam" id="PF03959">
    <property type="entry name" value="FSH1"/>
    <property type="match status" value="1"/>
</dbReference>
<dbReference type="GO" id="GO:0044550">
    <property type="term" value="P:secondary metabolite biosynthetic process"/>
    <property type="evidence" value="ECO:0007669"/>
    <property type="project" value="TreeGrafter"/>
</dbReference>
<dbReference type="PANTHER" id="PTHR48070">
    <property type="entry name" value="ESTERASE OVCA2"/>
    <property type="match status" value="1"/>
</dbReference>
<organism evidence="5 6">
    <name type="scientific">Elsinoe batatas</name>
    <dbReference type="NCBI Taxonomy" id="2601811"/>
    <lineage>
        <taxon>Eukaryota</taxon>
        <taxon>Fungi</taxon>
        <taxon>Dikarya</taxon>
        <taxon>Ascomycota</taxon>
        <taxon>Pezizomycotina</taxon>
        <taxon>Dothideomycetes</taxon>
        <taxon>Dothideomycetidae</taxon>
        <taxon>Myriangiales</taxon>
        <taxon>Elsinoaceae</taxon>
        <taxon>Elsinoe</taxon>
    </lineage>
</organism>
<evidence type="ECO:0000256" key="2">
    <source>
        <dbReference type="ARBA" id="ARBA00022801"/>
    </source>
</evidence>
<comment type="caution">
    <text evidence="5">The sequence shown here is derived from an EMBL/GenBank/DDBJ whole genome shotgun (WGS) entry which is preliminary data.</text>
</comment>
<dbReference type="AlphaFoldDB" id="A0A8K0PHQ3"/>
<dbReference type="Gene3D" id="3.40.50.1820">
    <property type="entry name" value="alpha/beta hydrolase"/>
    <property type="match status" value="1"/>
</dbReference>
<dbReference type="PANTHER" id="PTHR48070:SF3">
    <property type="entry name" value="ESTERASE DBAE-RELATED"/>
    <property type="match status" value="1"/>
</dbReference>
<dbReference type="InterPro" id="IPR005645">
    <property type="entry name" value="FSH-like_dom"/>
</dbReference>
<dbReference type="EMBL" id="JAESVG020000002">
    <property type="protein sequence ID" value="KAG8630301.1"/>
    <property type="molecule type" value="Genomic_DNA"/>
</dbReference>
<reference evidence="5" key="1">
    <citation type="submission" date="2021-07" db="EMBL/GenBank/DDBJ databases">
        <title>Elsinoe batatas strain:CRI-CJ2 Genome sequencing and assembly.</title>
        <authorList>
            <person name="Huang L."/>
        </authorList>
    </citation>
    <scope>NUCLEOTIDE SEQUENCE</scope>
    <source>
        <strain evidence="5">CRI-CJ2</strain>
    </source>
</reference>
<evidence type="ECO:0000313" key="5">
    <source>
        <dbReference type="EMBL" id="KAG8630301.1"/>
    </source>
</evidence>
<dbReference type="InterPro" id="IPR050593">
    <property type="entry name" value="LovG"/>
</dbReference>
<evidence type="ECO:0000256" key="3">
    <source>
        <dbReference type="SAM" id="MobiDB-lite"/>
    </source>
</evidence>
<evidence type="ECO:0000256" key="1">
    <source>
        <dbReference type="ARBA" id="ARBA00005863"/>
    </source>
</evidence>
<gene>
    <name evidence="5" type="ORF">KVT40_001920</name>
</gene>
<feature type="region of interest" description="Disordered" evidence="3">
    <location>
        <begin position="1"/>
        <end position="27"/>
    </location>
</feature>
<evidence type="ECO:0000313" key="6">
    <source>
        <dbReference type="Proteomes" id="UP000809789"/>
    </source>
</evidence>
<dbReference type="InterPro" id="IPR029058">
    <property type="entry name" value="AB_hydrolase_fold"/>
</dbReference>
<protein>
    <recommendedName>
        <fullName evidence="4">Serine hydrolase domain-containing protein</fullName>
    </recommendedName>
</protein>
<dbReference type="GO" id="GO:0005634">
    <property type="term" value="C:nucleus"/>
    <property type="evidence" value="ECO:0007669"/>
    <property type="project" value="TreeGrafter"/>
</dbReference>
<comment type="similarity">
    <text evidence="1">Belongs to the LovG family.</text>
</comment>
<keyword evidence="6" id="KW-1185">Reference proteome</keyword>
<accession>A0A8K0PHQ3</accession>
<dbReference type="SUPFAM" id="SSF53474">
    <property type="entry name" value="alpha/beta-Hydrolases"/>
    <property type="match status" value="1"/>
</dbReference>
<name>A0A8K0PHQ3_9PEZI</name>
<dbReference type="Proteomes" id="UP000809789">
    <property type="component" value="Unassembled WGS sequence"/>
</dbReference>
<dbReference type="GO" id="GO:0016787">
    <property type="term" value="F:hydrolase activity"/>
    <property type="evidence" value="ECO:0007669"/>
    <property type="project" value="UniProtKB-KW"/>
</dbReference>
<proteinExistence type="inferred from homology"/>
<keyword evidence="2" id="KW-0378">Hydrolase</keyword>
<sequence length="276" mass="30838">MSPYLTRPHPHSATNNLPSPAPAPAPPRSTLPLPRILCLHGGGVNADIFTLQCRAIINMLSSTFRLVFADGPHFCGPGPDIVPVYEAYGPFRRWLRWKEGEHPEIDDEAATGEIMYCINRAMEEDEGTGEWVGVLGFSQGAKVAASLLYDTQCRLDKFGKAEPEWKFAVVMQGRPPLVSFGSHSKHPEVCDAGQISEGWDLKGKFEKRLRLPSVHVHGLQDYGLELHRRMTREYCDPESVTLVEWDGAHRLPIKTDDVSKVCQAIWKVARLQGIRC</sequence>
<evidence type="ECO:0000259" key="4">
    <source>
        <dbReference type="Pfam" id="PF03959"/>
    </source>
</evidence>
<dbReference type="OrthoDB" id="414698at2759"/>
<dbReference type="GO" id="GO:0005737">
    <property type="term" value="C:cytoplasm"/>
    <property type="evidence" value="ECO:0007669"/>
    <property type="project" value="TreeGrafter"/>
</dbReference>
<feature type="domain" description="Serine hydrolase" evidence="4">
    <location>
        <begin position="34"/>
        <end position="260"/>
    </location>
</feature>